<evidence type="ECO:0000256" key="1">
    <source>
        <dbReference type="ARBA" id="ARBA00022553"/>
    </source>
</evidence>
<sequence length="186" mass="20674">MTTVLIVDDEPNVVEAYGLWLEDEYDDVRMATGGQEALDAIDGTVDVVLLDRRMPEVSGDEVLAGIHERDLDPRVAMVTAVDPDFDIVDMSFDAYLTKPVTKPDLVKTVDQLLSLEEYESGVRDQFALAEKRAVLETEMTEAELAESEEYQELLEELDRLDAETGDSASELSHDSFAAAVRDLVDE</sequence>
<dbReference type="InterPro" id="IPR011006">
    <property type="entry name" value="CheY-like_superfamily"/>
</dbReference>
<feature type="modified residue" description="4-aspartylphosphate" evidence="2">
    <location>
        <position position="51"/>
    </location>
</feature>
<dbReference type="InParanoid" id="A0A554MY04"/>
<evidence type="ECO:0000259" key="3">
    <source>
        <dbReference type="PROSITE" id="PS50110"/>
    </source>
</evidence>
<dbReference type="SMART" id="SM00448">
    <property type="entry name" value="REC"/>
    <property type="match status" value="1"/>
</dbReference>
<dbReference type="OrthoDB" id="86314at2157"/>
<dbReference type="CDD" id="cd00156">
    <property type="entry name" value="REC"/>
    <property type="match status" value="1"/>
</dbReference>
<dbReference type="AlphaFoldDB" id="A0A554MY04"/>
<accession>A0A554MY04</accession>
<dbReference type="InterPro" id="IPR050595">
    <property type="entry name" value="Bact_response_regulator"/>
</dbReference>
<dbReference type="Proteomes" id="UP000319894">
    <property type="component" value="Unassembled WGS sequence"/>
</dbReference>
<dbReference type="Pfam" id="PF00072">
    <property type="entry name" value="Response_reg"/>
    <property type="match status" value="1"/>
</dbReference>
<dbReference type="GO" id="GO:0000160">
    <property type="term" value="P:phosphorelay signal transduction system"/>
    <property type="evidence" value="ECO:0007669"/>
    <property type="project" value="InterPro"/>
</dbReference>
<dbReference type="SUPFAM" id="SSF52172">
    <property type="entry name" value="CheY-like"/>
    <property type="match status" value="1"/>
</dbReference>
<dbReference type="InterPro" id="IPR013971">
    <property type="entry name" value="HalX_domain"/>
</dbReference>
<dbReference type="PANTHER" id="PTHR44591">
    <property type="entry name" value="STRESS RESPONSE REGULATOR PROTEIN 1"/>
    <property type="match status" value="1"/>
</dbReference>
<dbReference type="EMBL" id="QMDX01000011">
    <property type="protein sequence ID" value="TSD09660.1"/>
    <property type="molecule type" value="Genomic_DNA"/>
</dbReference>
<evidence type="ECO:0000313" key="4">
    <source>
        <dbReference type="EMBL" id="TSD09660.1"/>
    </source>
</evidence>
<evidence type="ECO:0000313" key="5">
    <source>
        <dbReference type="Proteomes" id="UP000319894"/>
    </source>
</evidence>
<keyword evidence="4" id="KW-0238">DNA-binding</keyword>
<dbReference type="RefSeq" id="WP_144262946.1">
    <property type="nucleotide sequence ID" value="NZ_QMDX01000011.1"/>
</dbReference>
<feature type="domain" description="Response regulatory" evidence="3">
    <location>
        <begin position="3"/>
        <end position="113"/>
    </location>
</feature>
<proteinExistence type="predicted"/>
<reference evidence="4 5" key="1">
    <citation type="submission" date="2018-06" db="EMBL/GenBank/DDBJ databases">
        <title>Natronomonas sp. F16-60 a new haloarchaeon isolated from a solar saltern of Isla Cristina, Huelva, Spain.</title>
        <authorList>
            <person name="Duran-Viseras A."/>
            <person name="Sanchez-Porro C."/>
            <person name="Ventosa A."/>
        </authorList>
    </citation>
    <scope>NUCLEOTIDE SEQUENCE [LARGE SCALE GENOMIC DNA]</scope>
    <source>
        <strain evidence="4 5">F16-60</strain>
    </source>
</reference>
<organism evidence="4 5">
    <name type="scientific">Haloglomus irregulare</name>
    <dbReference type="NCBI Taxonomy" id="2234134"/>
    <lineage>
        <taxon>Archaea</taxon>
        <taxon>Methanobacteriati</taxon>
        <taxon>Methanobacteriota</taxon>
        <taxon>Stenosarchaea group</taxon>
        <taxon>Halobacteria</taxon>
        <taxon>Halobacteriales</taxon>
        <taxon>Natronomonadaceae</taxon>
        <taxon>Haloglomus</taxon>
    </lineage>
</organism>
<dbReference type="Pfam" id="PF08663">
    <property type="entry name" value="HalX"/>
    <property type="match status" value="1"/>
</dbReference>
<comment type="caution">
    <text evidence="4">The sequence shown here is derived from an EMBL/GenBank/DDBJ whole genome shotgun (WGS) entry which is preliminary data.</text>
</comment>
<dbReference type="InterPro" id="IPR001789">
    <property type="entry name" value="Sig_transdc_resp-reg_receiver"/>
</dbReference>
<name>A0A554MY04_9EURY</name>
<keyword evidence="5" id="KW-1185">Reference proteome</keyword>
<evidence type="ECO:0000256" key="2">
    <source>
        <dbReference type="PROSITE-ProRule" id="PRU00169"/>
    </source>
</evidence>
<dbReference type="PROSITE" id="PS50110">
    <property type="entry name" value="RESPONSE_REGULATORY"/>
    <property type="match status" value="1"/>
</dbReference>
<keyword evidence="1 2" id="KW-0597">Phosphoprotein</keyword>
<dbReference type="GO" id="GO:0003677">
    <property type="term" value="F:DNA binding"/>
    <property type="evidence" value="ECO:0007669"/>
    <property type="project" value="UniProtKB-KW"/>
</dbReference>
<dbReference type="Gene3D" id="3.40.50.2300">
    <property type="match status" value="1"/>
</dbReference>
<protein>
    <submittedName>
        <fullName evidence="4">DNA-binding protein</fullName>
    </submittedName>
</protein>
<dbReference type="PANTHER" id="PTHR44591:SF3">
    <property type="entry name" value="RESPONSE REGULATORY DOMAIN-CONTAINING PROTEIN"/>
    <property type="match status" value="1"/>
</dbReference>
<gene>
    <name evidence="4" type="ORF">DP107_14910</name>
</gene>